<keyword evidence="3" id="KW-0675">Receptor</keyword>
<dbReference type="STRING" id="1123062.SAMN02745775_103350"/>
<feature type="signal peptide" evidence="2">
    <location>
        <begin position="1"/>
        <end position="26"/>
    </location>
</feature>
<evidence type="ECO:0000256" key="1">
    <source>
        <dbReference type="ARBA" id="ARBA00006987"/>
    </source>
</evidence>
<dbReference type="PROSITE" id="PS51318">
    <property type="entry name" value="TAT"/>
    <property type="match status" value="1"/>
</dbReference>
<dbReference type="InterPro" id="IPR006311">
    <property type="entry name" value="TAT_signal"/>
</dbReference>
<comment type="similarity">
    <text evidence="1">Belongs to the UPF0065 (bug) family.</text>
</comment>
<dbReference type="Gene3D" id="3.40.190.150">
    <property type="entry name" value="Bordetella uptake gene, domain 1"/>
    <property type="match status" value="1"/>
</dbReference>
<reference evidence="3 4" key="1">
    <citation type="submission" date="2016-10" db="EMBL/GenBank/DDBJ databases">
        <authorList>
            <person name="de Groot N.N."/>
        </authorList>
    </citation>
    <scope>NUCLEOTIDE SEQUENCE [LARGE SCALE GENOMIC DNA]</scope>
    <source>
        <strain evidence="3 4">DSM 19981</strain>
    </source>
</reference>
<gene>
    <name evidence="3" type="ORF">SAMN02745775_103350</name>
</gene>
<evidence type="ECO:0000256" key="2">
    <source>
        <dbReference type="SAM" id="SignalP"/>
    </source>
</evidence>
<protein>
    <submittedName>
        <fullName evidence="3">Tripartite-type tricarboxylate transporter, receptor component TctC</fullName>
    </submittedName>
</protein>
<dbReference type="SUPFAM" id="SSF53850">
    <property type="entry name" value="Periplasmic binding protein-like II"/>
    <property type="match status" value="1"/>
</dbReference>
<dbReference type="OrthoDB" id="8443386at2"/>
<dbReference type="AlphaFoldDB" id="A0A1I4ACL9"/>
<dbReference type="Pfam" id="PF03401">
    <property type="entry name" value="TctC"/>
    <property type="match status" value="1"/>
</dbReference>
<dbReference type="InterPro" id="IPR042100">
    <property type="entry name" value="Bug_dom1"/>
</dbReference>
<proteinExistence type="inferred from homology"/>
<keyword evidence="2" id="KW-0732">Signal</keyword>
<dbReference type="EMBL" id="FOSQ01000003">
    <property type="protein sequence ID" value="SFK54158.1"/>
    <property type="molecule type" value="Genomic_DNA"/>
</dbReference>
<accession>A0A1I4ACL9</accession>
<evidence type="ECO:0000313" key="3">
    <source>
        <dbReference type="EMBL" id="SFK54158.1"/>
    </source>
</evidence>
<dbReference type="PANTHER" id="PTHR42928">
    <property type="entry name" value="TRICARBOXYLATE-BINDING PROTEIN"/>
    <property type="match status" value="1"/>
</dbReference>
<name>A0A1I4ACL9_9PROT</name>
<dbReference type="PANTHER" id="PTHR42928:SF5">
    <property type="entry name" value="BLR1237 PROTEIN"/>
    <property type="match status" value="1"/>
</dbReference>
<dbReference type="InterPro" id="IPR005064">
    <property type="entry name" value="BUG"/>
</dbReference>
<dbReference type="Proteomes" id="UP000199473">
    <property type="component" value="Unassembled WGS sequence"/>
</dbReference>
<sequence>MNDAMKRRTVLAAAAGVLGAAPGARAQAAFPARQVQIVVPFPPGGATDLMARLLVEPMTRSLGQSVIVENRAGATGAIGAQAVARAPADGHTILMGTASVNSVLTAVRPDVGYDTLRDFAPILLVASFPNMLVVHPSVPATSIAELVALLRRAPDSLTFASSGIGSSVHLAGELFKLMTGTQMTHVPYRGSAPAVTDLLAGRVSMMFDNMTTVLPHVQRGQLRALGVTGRERSSMTPEVPAIAETLAGYDATSWVGLMAPARTPDAVVQRLAADARDALAQPVIANRMRELGADIGGGSPQDFVRFLEEDVAKWRRVVRDAGVKPE</sequence>
<dbReference type="Gene3D" id="3.40.190.10">
    <property type="entry name" value="Periplasmic binding protein-like II"/>
    <property type="match status" value="1"/>
</dbReference>
<organism evidence="3 4">
    <name type="scientific">Falsiroseomonas stagni DSM 19981</name>
    <dbReference type="NCBI Taxonomy" id="1123062"/>
    <lineage>
        <taxon>Bacteria</taxon>
        <taxon>Pseudomonadati</taxon>
        <taxon>Pseudomonadota</taxon>
        <taxon>Alphaproteobacteria</taxon>
        <taxon>Acetobacterales</taxon>
        <taxon>Roseomonadaceae</taxon>
        <taxon>Falsiroseomonas</taxon>
    </lineage>
</organism>
<feature type="chain" id="PRO_5011635857" evidence="2">
    <location>
        <begin position="27"/>
        <end position="326"/>
    </location>
</feature>
<keyword evidence="4" id="KW-1185">Reference proteome</keyword>
<evidence type="ECO:0000313" key="4">
    <source>
        <dbReference type="Proteomes" id="UP000199473"/>
    </source>
</evidence>
<dbReference type="CDD" id="cd13578">
    <property type="entry name" value="PBP2_Bug27"/>
    <property type="match status" value="1"/>
</dbReference>
<dbReference type="PIRSF" id="PIRSF017082">
    <property type="entry name" value="YflP"/>
    <property type="match status" value="1"/>
</dbReference>